<dbReference type="Proteomes" id="UP000011761">
    <property type="component" value="Unassembled WGS sequence"/>
</dbReference>
<sequence length="61" mass="6807">MSKGEKPVTVMASHATVCPPQQLLIEGGHYADAKMSCDWYMPKSAPVDRRHPTVLVTVQRR</sequence>
<evidence type="ECO:0000313" key="1">
    <source>
        <dbReference type="EMBL" id="EMC90994.1"/>
    </source>
</evidence>
<accession>M2MWP3</accession>
<evidence type="ECO:0000313" key="2">
    <source>
        <dbReference type="Proteomes" id="UP000011761"/>
    </source>
</evidence>
<gene>
    <name evidence="1" type="ORF">BAUCODRAFT_332932</name>
</gene>
<dbReference type="RefSeq" id="XP_007681913.1">
    <property type="nucleotide sequence ID" value="XM_007683723.1"/>
</dbReference>
<dbReference type="AlphaFoldDB" id="M2MWP3"/>
<dbReference type="HOGENOM" id="CLU_2922261_0_0_1"/>
<dbReference type="KEGG" id="bcom:BAUCODRAFT_332932"/>
<organism evidence="1 2">
    <name type="scientific">Baudoinia panamericana (strain UAMH 10762)</name>
    <name type="common">Angels' share fungus</name>
    <name type="synonym">Baudoinia compniacensis (strain UAMH 10762)</name>
    <dbReference type="NCBI Taxonomy" id="717646"/>
    <lineage>
        <taxon>Eukaryota</taxon>
        <taxon>Fungi</taxon>
        <taxon>Dikarya</taxon>
        <taxon>Ascomycota</taxon>
        <taxon>Pezizomycotina</taxon>
        <taxon>Dothideomycetes</taxon>
        <taxon>Dothideomycetidae</taxon>
        <taxon>Mycosphaerellales</taxon>
        <taxon>Teratosphaeriaceae</taxon>
        <taxon>Baudoinia</taxon>
    </lineage>
</organism>
<name>M2MWP3_BAUPA</name>
<keyword evidence="2" id="KW-1185">Reference proteome</keyword>
<dbReference type="GeneID" id="19112058"/>
<dbReference type="EMBL" id="KB445565">
    <property type="protein sequence ID" value="EMC90994.1"/>
    <property type="molecule type" value="Genomic_DNA"/>
</dbReference>
<proteinExistence type="predicted"/>
<reference evidence="1 2" key="1">
    <citation type="journal article" date="2012" name="PLoS Pathog.">
        <title>Diverse lifestyles and strategies of plant pathogenesis encoded in the genomes of eighteen Dothideomycetes fungi.</title>
        <authorList>
            <person name="Ohm R.A."/>
            <person name="Feau N."/>
            <person name="Henrissat B."/>
            <person name="Schoch C.L."/>
            <person name="Horwitz B.A."/>
            <person name="Barry K.W."/>
            <person name="Condon B.J."/>
            <person name="Copeland A.C."/>
            <person name="Dhillon B."/>
            <person name="Glaser F."/>
            <person name="Hesse C.N."/>
            <person name="Kosti I."/>
            <person name="LaButti K."/>
            <person name="Lindquist E.A."/>
            <person name="Lucas S."/>
            <person name="Salamov A.A."/>
            <person name="Bradshaw R.E."/>
            <person name="Ciuffetti L."/>
            <person name="Hamelin R.C."/>
            <person name="Kema G.H.J."/>
            <person name="Lawrence C."/>
            <person name="Scott J.A."/>
            <person name="Spatafora J.W."/>
            <person name="Turgeon B.G."/>
            <person name="de Wit P.J.G.M."/>
            <person name="Zhong S."/>
            <person name="Goodwin S.B."/>
            <person name="Grigoriev I.V."/>
        </authorList>
    </citation>
    <scope>NUCLEOTIDE SEQUENCE [LARGE SCALE GENOMIC DNA]</scope>
    <source>
        <strain evidence="1 2">UAMH 10762</strain>
    </source>
</reference>
<protein>
    <submittedName>
        <fullName evidence="1">Uncharacterized protein</fullName>
    </submittedName>
</protein>